<gene>
    <name evidence="1" type="ORF">HETSPECPRED_001081</name>
</gene>
<name>A0A8H3J0J7_9LECA</name>
<evidence type="ECO:0000313" key="1">
    <source>
        <dbReference type="EMBL" id="CAF9938458.1"/>
    </source>
</evidence>
<proteinExistence type="predicted"/>
<sequence length="117" mass="13736">MDWDKVCENYHPSENREDFTPAVMALDRTREEEFGFYLKRDTERDGGGQMKFESSSAEYKKGISEQKCSAEGDIRERYQLSQDAEYRNQHPRSLWTVVAITDQIMEDSRMEVDHGTN</sequence>
<dbReference type="AlphaFoldDB" id="A0A8H3J0J7"/>
<keyword evidence="2" id="KW-1185">Reference proteome</keyword>
<dbReference type="EMBL" id="CAJPDS010000113">
    <property type="protein sequence ID" value="CAF9938458.1"/>
    <property type="molecule type" value="Genomic_DNA"/>
</dbReference>
<evidence type="ECO:0000313" key="2">
    <source>
        <dbReference type="Proteomes" id="UP000664521"/>
    </source>
</evidence>
<comment type="caution">
    <text evidence="1">The sequence shown here is derived from an EMBL/GenBank/DDBJ whole genome shotgun (WGS) entry which is preliminary data.</text>
</comment>
<dbReference type="Proteomes" id="UP000664521">
    <property type="component" value="Unassembled WGS sequence"/>
</dbReference>
<accession>A0A8H3J0J7</accession>
<protein>
    <submittedName>
        <fullName evidence="1">Uncharacterized protein</fullName>
    </submittedName>
</protein>
<reference evidence="1" key="1">
    <citation type="submission" date="2021-03" db="EMBL/GenBank/DDBJ databases">
        <authorList>
            <person name="Tagirdzhanova G."/>
        </authorList>
    </citation>
    <scope>NUCLEOTIDE SEQUENCE</scope>
</reference>
<organism evidence="1 2">
    <name type="scientific">Heterodermia speciosa</name>
    <dbReference type="NCBI Taxonomy" id="116794"/>
    <lineage>
        <taxon>Eukaryota</taxon>
        <taxon>Fungi</taxon>
        <taxon>Dikarya</taxon>
        <taxon>Ascomycota</taxon>
        <taxon>Pezizomycotina</taxon>
        <taxon>Lecanoromycetes</taxon>
        <taxon>OSLEUM clade</taxon>
        <taxon>Lecanoromycetidae</taxon>
        <taxon>Caliciales</taxon>
        <taxon>Physciaceae</taxon>
        <taxon>Heterodermia</taxon>
    </lineage>
</organism>